<dbReference type="GO" id="GO:0004807">
    <property type="term" value="F:triose-phosphate isomerase activity"/>
    <property type="evidence" value="ECO:0007669"/>
    <property type="project" value="UniProtKB-EC"/>
</dbReference>
<dbReference type="GO" id="GO:0005829">
    <property type="term" value="C:cytosol"/>
    <property type="evidence" value="ECO:0007669"/>
    <property type="project" value="TreeGrafter"/>
</dbReference>
<dbReference type="AlphaFoldDB" id="A0A9P4MDM6"/>
<evidence type="ECO:0000313" key="6">
    <source>
        <dbReference type="Proteomes" id="UP000799439"/>
    </source>
</evidence>
<dbReference type="Pfam" id="PF00121">
    <property type="entry name" value="TIM"/>
    <property type="match status" value="1"/>
</dbReference>
<dbReference type="CDD" id="cd00311">
    <property type="entry name" value="TIM"/>
    <property type="match status" value="1"/>
</dbReference>
<dbReference type="Proteomes" id="UP000799439">
    <property type="component" value="Unassembled WGS sequence"/>
</dbReference>
<evidence type="ECO:0000256" key="4">
    <source>
        <dbReference type="RuleBase" id="RU363013"/>
    </source>
</evidence>
<comment type="pathway">
    <text evidence="4">Carbohydrate degradation; glycolysis; D-glyceraldehyde 3-phosphate from glycerone phosphate: step 1/1.</text>
</comment>
<protein>
    <recommendedName>
        <fullName evidence="4">Triosephosphate isomerase</fullName>
        <ecNumber evidence="4">5.3.1.1</ecNumber>
    </recommendedName>
</protein>
<dbReference type="EMBL" id="ML996090">
    <property type="protein sequence ID" value="KAF2150150.1"/>
    <property type="molecule type" value="Genomic_DNA"/>
</dbReference>
<dbReference type="EC" id="5.3.1.1" evidence="4"/>
<gene>
    <name evidence="5" type="ORF">K461DRAFT_281403</name>
</gene>
<comment type="catalytic activity">
    <reaction evidence="4">
        <text>D-glyceraldehyde 3-phosphate = dihydroxyacetone phosphate</text>
        <dbReference type="Rhea" id="RHEA:18585"/>
        <dbReference type="ChEBI" id="CHEBI:57642"/>
        <dbReference type="ChEBI" id="CHEBI:59776"/>
        <dbReference type="EC" id="5.3.1.1"/>
    </reaction>
</comment>
<dbReference type="InterPro" id="IPR035990">
    <property type="entry name" value="TIM_sf"/>
</dbReference>
<dbReference type="InterPro" id="IPR000652">
    <property type="entry name" value="Triosephosphate_isomerase"/>
</dbReference>
<name>A0A9P4MDM6_9PEZI</name>
<organism evidence="5 6">
    <name type="scientific">Myriangium duriaei CBS 260.36</name>
    <dbReference type="NCBI Taxonomy" id="1168546"/>
    <lineage>
        <taxon>Eukaryota</taxon>
        <taxon>Fungi</taxon>
        <taxon>Dikarya</taxon>
        <taxon>Ascomycota</taxon>
        <taxon>Pezizomycotina</taxon>
        <taxon>Dothideomycetes</taxon>
        <taxon>Dothideomycetidae</taxon>
        <taxon>Myriangiales</taxon>
        <taxon>Myriangiaceae</taxon>
        <taxon>Myriangium</taxon>
    </lineage>
</organism>
<keyword evidence="6" id="KW-1185">Reference proteome</keyword>
<dbReference type="PANTHER" id="PTHR21139">
    <property type="entry name" value="TRIOSEPHOSPHATE ISOMERASE"/>
    <property type="match status" value="1"/>
</dbReference>
<dbReference type="OrthoDB" id="6715177at2759"/>
<evidence type="ECO:0000256" key="3">
    <source>
        <dbReference type="ARBA" id="ARBA00023235"/>
    </source>
</evidence>
<dbReference type="PROSITE" id="PS51440">
    <property type="entry name" value="TIM_2"/>
    <property type="match status" value="1"/>
</dbReference>
<dbReference type="PANTHER" id="PTHR21139:SF2">
    <property type="entry name" value="TRIOSEPHOSPHATE ISOMERASE"/>
    <property type="match status" value="1"/>
</dbReference>
<dbReference type="GO" id="GO:0006096">
    <property type="term" value="P:glycolytic process"/>
    <property type="evidence" value="ECO:0007669"/>
    <property type="project" value="UniProtKB-KW"/>
</dbReference>
<dbReference type="SUPFAM" id="SSF51351">
    <property type="entry name" value="Triosephosphate isomerase (TIM)"/>
    <property type="match status" value="1"/>
</dbReference>
<dbReference type="GO" id="GO:0006094">
    <property type="term" value="P:gluconeogenesis"/>
    <property type="evidence" value="ECO:0007669"/>
    <property type="project" value="UniProtKB-KW"/>
</dbReference>
<evidence type="ECO:0000256" key="2">
    <source>
        <dbReference type="ARBA" id="ARBA00011738"/>
    </source>
</evidence>
<dbReference type="GO" id="GO:0019563">
    <property type="term" value="P:glycerol catabolic process"/>
    <property type="evidence" value="ECO:0007669"/>
    <property type="project" value="TreeGrafter"/>
</dbReference>
<comment type="pathway">
    <text evidence="4">Carbohydrate biosynthesis; gluconeogenesis.</text>
</comment>
<comment type="subunit">
    <text evidence="2">Homodimer.</text>
</comment>
<comment type="similarity">
    <text evidence="1 4">Belongs to the triosephosphate isomerase family.</text>
</comment>
<sequence>MAASTPPRRRLLLGTSLKMYFDLPKTQSYITSLSGLTSLATTNNVDLFVIPDFVSLAPSAALLSRSPISLGAQDCHSQISGAHTGSISPLNLRQAGVKIVEIGHAERRRDYGETDADVAAKAAAVVSQGMTPLVCVGETQTGNIASAAVGAAVEEIRPQIAAVLKAIPQEAEVVFAYEPVWAIGKSEPAGKDHVVAVARELRRMTEGRSGQVRILYGGSAGPGTWQGIKEGVDGMFLGRFAHDVKNVEKVIQEMAQ</sequence>
<evidence type="ECO:0000313" key="5">
    <source>
        <dbReference type="EMBL" id="KAF2150150.1"/>
    </source>
</evidence>
<dbReference type="GO" id="GO:0046166">
    <property type="term" value="P:glyceraldehyde-3-phosphate biosynthetic process"/>
    <property type="evidence" value="ECO:0007669"/>
    <property type="project" value="TreeGrafter"/>
</dbReference>
<comment type="caution">
    <text evidence="5">The sequence shown here is derived from an EMBL/GenBank/DDBJ whole genome shotgun (WGS) entry which is preliminary data.</text>
</comment>
<keyword evidence="3 4" id="KW-0413">Isomerase</keyword>
<dbReference type="InterPro" id="IPR013785">
    <property type="entry name" value="Aldolase_TIM"/>
</dbReference>
<dbReference type="Gene3D" id="3.20.20.70">
    <property type="entry name" value="Aldolase class I"/>
    <property type="match status" value="1"/>
</dbReference>
<keyword evidence="4" id="KW-0324">Glycolysis</keyword>
<proteinExistence type="inferred from homology"/>
<keyword evidence="4" id="KW-0312">Gluconeogenesis</keyword>
<reference evidence="5" key="1">
    <citation type="journal article" date="2020" name="Stud. Mycol.">
        <title>101 Dothideomycetes genomes: a test case for predicting lifestyles and emergence of pathogens.</title>
        <authorList>
            <person name="Haridas S."/>
            <person name="Albert R."/>
            <person name="Binder M."/>
            <person name="Bloem J."/>
            <person name="Labutti K."/>
            <person name="Salamov A."/>
            <person name="Andreopoulos B."/>
            <person name="Baker S."/>
            <person name="Barry K."/>
            <person name="Bills G."/>
            <person name="Bluhm B."/>
            <person name="Cannon C."/>
            <person name="Castanera R."/>
            <person name="Culley D."/>
            <person name="Daum C."/>
            <person name="Ezra D."/>
            <person name="Gonzalez J."/>
            <person name="Henrissat B."/>
            <person name="Kuo A."/>
            <person name="Liang C."/>
            <person name="Lipzen A."/>
            <person name="Lutzoni F."/>
            <person name="Magnuson J."/>
            <person name="Mondo S."/>
            <person name="Nolan M."/>
            <person name="Ohm R."/>
            <person name="Pangilinan J."/>
            <person name="Park H.-J."/>
            <person name="Ramirez L."/>
            <person name="Alfaro M."/>
            <person name="Sun H."/>
            <person name="Tritt A."/>
            <person name="Yoshinaga Y."/>
            <person name="Zwiers L.-H."/>
            <person name="Turgeon B."/>
            <person name="Goodwin S."/>
            <person name="Spatafora J."/>
            <person name="Crous P."/>
            <person name="Grigoriev I."/>
        </authorList>
    </citation>
    <scope>NUCLEOTIDE SEQUENCE</scope>
    <source>
        <strain evidence="5">CBS 260.36</strain>
    </source>
</reference>
<evidence type="ECO:0000256" key="1">
    <source>
        <dbReference type="ARBA" id="ARBA00007422"/>
    </source>
</evidence>
<accession>A0A9P4MDM6</accession>